<evidence type="ECO:0000313" key="2">
    <source>
        <dbReference type="Proteomes" id="UP001638806"/>
    </source>
</evidence>
<gene>
    <name evidence="1" type="ORF">ACCO45_007762</name>
</gene>
<keyword evidence="2" id="KW-1185">Reference proteome</keyword>
<dbReference type="EMBL" id="JBGNUJ010000007">
    <property type="protein sequence ID" value="KAL3957184.1"/>
    <property type="molecule type" value="Genomic_DNA"/>
</dbReference>
<accession>A0ACC4DLJ3</accession>
<protein>
    <submittedName>
        <fullName evidence="1">Uncharacterized protein</fullName>
    </submittedName>
</protein>
<dbReference type="Proteomes" id="UP001638806">
    <property type="component" value="Unassembled WGS sequence"/>
</dbReference>
<name>A0ACC4DLJ3_PURLI</name>
<evidence type="ECO:0000313" key="1">
    <source>
        <dbReference type="EMBL" id="KAL3957184.1"/>
    </source>
</evidence>
<organism evidence="1 2">
    <name type="scientific">Purpureocillium lilacinum</name>
    <name type="common">Paecilomyces lilacinus</name>
    <dbReference type="NCBI Taxonomy" id="33203"/>
    <lineage>
        <taxon>Eukaryota</taxon>
        <taxon>Fungi</taxon>
        <taxon>Dikarya</taxon>
        <taxon>Ascomycota</taxon>
        <taxon>Pezizomycotina</taxon>
        <taxon>Sordariomycetes</taxon>
        <taxon>Hypocreomycetidae</taxon>
        <taxon>Hypocreales</taxon>
        <taxon>Ophiocordycipitaceae</taxon>
        <taxon>Purpureocillium</taxon>
    </lineage>
</organism>
<sequence>MAPAAARSSARTLQQLDCYYPAPPNRKWLAAVRKPPRPRNPSSRRQRHVERQSPLAPEYLVPGAAAHPQQGLESLQERGSAPSNQDAAAPVTASKTESSLCFMDRSGVSASPDLLNSPRMNQTGCRGASAPGAGPSRDSLPCRAIGLSLLEIYFERIYNAHLLFDKSRFFEDYLQRKLPDFLLKAVFALASLPATGIRIVRVDGRGRSSVAWPMGATWARRTLSPSAKDGCELELCIFRGRSHPDDTRASLLAELMKILGVWAKVQTVARQPFKDLDDAEVTRLANIATSIYQSESFPRHKQSPVSESESLELVVLLHALYHLSQIVLESSRVPLFSGHQSNPQIPQEVVKRSAEAVLQHAKWVACLLSDYLTVVPDMTKLCPVVGFAAFVAGWVFVMCAQSQQRRNMNLPDVKVADSIWTGPIMQLLNTLQIYFQPLVPLTEQLRSELPAAGQSTGPSKVDNAEGSQTPHSGPNSTEEVLPFNYPCILVIADKYVPVPPSKQKDRGVPGTKVVNDADNSATSGSTAGGLLDNRPQPLLVDNDMPAQTAETEMPNSGFSPVDTDWSDFIGSVADFDYSSGNGGEFQPIFSFLS</sequence>
<reference evidence="1" key="1">
    <citation type="submission" date="2024-12" db="EMBL/GenBank/DDBJ databases">
        <title>Comparative genomics and development of molecular markers within Purpureocillium lilacinum and among Purpureocillium species.</title>
        <authorList>
            <person name="Yeh Z.-Y."/>
            <person name="Ni N.-T."/>
            <person name="Lo P.-H."/>
            <person name="Mushyakhwo K."/>
            <person name="Lin C.-F."/>
            <person name="Nai Y.-S."/>
        </authorList>
    </citation>
    <scope>NUCLEOTIDE SEQUENCE</scope>
    <source>
        <strain evidence="1">NCHU-NPUST-175</strain>
    </source>
</reference>
<comment type="caution">
    <text evidence="1">The sequence shown here is derived from an EMBL/GenBank/DDBJ whole genome shotgun (WGS) entry which is preliminary data.</text>
</comment>
<proteinExistence type="predicted"/>